<organism evidence="2 3">
    <name type="scientific">Phytophthora palmivora</name>
    <dbReference type="NCBI Taxonomy" id="4796"/>
    <lineage>
        <taxon>Eukaryota</taxon>
        <taxon>Sar</taxon>
        <taxon>Stramenopiles</taxon>
        <taxon>Oomycota</taxon>
        <taxon>Peronosporomycetes</taxon>
        <taxon>Peronosporales</taxon>
        <taxon>Peronosporaceae</taxon>
        <taxon>Phytophthora</taxon>
    </lineage>
</organism>
<evidence type="ECO:0000313" key="2">
    <source>
        <dbReference type="EMBL" id="POM75024.1"/>
    </source>
</evidence>
<dbReference type="Proteomes" id="UP000237271">
    <property type="component" value="Unassembled WGS sequence"/>
</dbReference>
<comment type="caution">
    <text evidence="2">The sequence shown here is derived from an EMBL/GenBank/DDBJ whole genome shotgun (WGS) entry which is preliminary data.</text>
</comment>
<feature type="compositionally biased region" description="Basic and acidic residues" evidence="1">
    <location>
        <begin position="32"/>
        <end position="44"/>
    </location>
</feature>
<dbReference type="OrthoDB" id="129508at2759"/>
<reference evidence="2 3" key="1">
    <citation type="journal article" date="2017" name="Genome Biol. Evol.">
        <title>Phytophthora megakarya and P. palmivora, closely related causal agents of cacao black pod rot, underwent increases in genome sizes and gene numbers by different mechanisms.</title>
        <authorList>
            <person name="Ali S.S."/>
            <person name="Shao J."/>
            <person name="Lary D.J."/>
            <person name="Kronmiller B."/>
            <person name="Shen D."/>
            <person name="Strem M.D."/>
            <person name="Amoako-Attah I."/>
            <person name="Akrofi A.Y."/>
            <person name="Begoude B.A."/>
            <person name="Ten Hoopen G.M."/>
            <person name="Coulibaly K."/>
            <person name="Kebe B.I."/>
            <person name="Melnick R.L."/>
            <person name="Guiltinan M.J."/>
            <person name="Tyler B.M."/>
            <person name="Meinhardt L.W."/>
            <person name="Bailey B.A."/>
        </authorList>
    </citation>
    <scope>NUCLEOTIDE SEQUENCE [LARGE SCALE GENOMIC DNA]</scope>
    <source>
        <strain evidence="3">sbr112.9</strain>
    </source>
</reference>
<dbReference type="AlphaFoldDB" id="A0A2P4YB28"/>
<feature type="compositionally biased region" description="Polar residues" evidence="1">
    <location>
        <begin position="74"/>
        <end position="86"/>
    </location>
</feature>
<protein>
    <recommendedName>
        <fullName evidence="4">Peptidase A2 domain-containing protein</fullName>
    </recommendedName>
</protein>
<evidence type="ECO:0008006" key="4">
    <source>
        <dbReference type="Google" id="ProtNLM"/>
    </source>
</evidence>
<feature type="region of interest" description="Disordered" evidence="1">
    <location>
        <begin position="262"/>
        <end position="288"/>
    </location>
</feature>
<feature type="non-terminal residue" evidence="2">
    <location>
        <position position="1"/>
    </location>
</feature>
<feature type="compositionally biased region" description="Basic and acidic residues" evidence="1">
    <location>
        <begin position="276"/>
        <end position="288"/>
    </location>
</feature>
<feature type="region of interest" description="Disordered" evidence="1">
    <location>
        <begin position="1"/>
        <end position="147"/>
    </location>
</feature>
<keyword evidence="3" id="KW-1185">Reference proteome</keyword>
<feature type="compositionally biased region" description="Acidic residues" evidence="1">
    <location>
        <begin position="8"/>
        <end position="31"/>
    </location>
</feature>
<name>A0A2P4YB28_9STRA</name>
<sequence length="603" mass="66193">GNTTGNNDESESDCEFDEDIFDPGASEDEEEPTKNCEELPEEKSVLTAYRTRKGESCTSESTPEMTTDKIYEVTNDTVSVPSTTDANGGGEANTVEVTLNLATGEPARDLAELEEAHAPADNRKRESSTTDADGGGEASTKKSAAEATAGLTRVFSEEELNELTEGVNNGVLEEKEEYDKELEERLFPLDEVELKKRMEVNASQSQKMSLVDLSTVLGIPEEVISRTRESSPGVLSTPEYWTAWYRKTLAATGAAKRANRDFSDLRKSDGGNYSHSPERVTDSDERDVGGGIFESISTEYQAGVSEELPSYSYDEEAVIANVAIDLSETSNSAVDAVTVSSRQRKRLDSALVQRMVYYLVKEEEKSNPVCVDCGSPLLSELVLREVDPKVNDLEERALAKVAQYYRAMSNSVMKRIVGVIVEKYLSEGPLIRAKLKEREDRCENCLKTALPSRKTRSTKQVRFDYSSLSGQKIEELGPRCSRENSDSVYEYAYVVTDPVRVAPARRVGDSLKTGLVERDMLDESEVTNVVPEGKRVIGSVGGVEATSPGYVDCVPVDILIDSGAVVSLIDRKVLRRIGRANGPLRPYDGNLNGVSGHQPRYVV</sequence>
<feature type="compositionally biased region" description="Basic and acidic residues" evidence="1">
    <location>
        <begin position="106"/>
        <end position="128"/>
    </location>
</feature>
<gene>
    <name evidence="2" type="ORF">PHPALM_7921</name>
</gene>
<dbReference type="EMBL" id="NCKW01004137">
    <property type="protein sequence ID" value="POM75024.1"/>
    <property type="molecule type" value="Genomic_DNA"/>
</dbReference>
<feature type="compositionally biased region" description="Polar residues" evidence="1">
    <location>
        <begin position="56"/>
        <end position="65"/>
    </location>
</feature>
<proteinExistence type="predicted"/>
<evidence type="ECO:0000313" key="3">
    <source>
        <dbReference type="Proteomes" id="UP000237271"/>
    </source>
</evidence>
<evidence type="ECO:0000256" key="1">
    <source>
        <dbReference type="SAM" id="MobiDB-lite"/>
    </source>
</evidence>
<accession>A0A2P4YB28</accession>